<dbReference type="InterPro" id="IPR023631">
    <property type="entry name" value="Amidase_dom"/>
</dbReference>
<evidence type="ECO:0000259" key="3">
    <source>
        <dbReference type="Pfam" id="PF01425"/>
    </source>
</evidence>
<dbReference type="EMBL" id="JACHOT010000005">
    <property type="protein sequence ID" value="MBB4652078.1"/>
    <property type="molecule type" value="Genomic_DNA"/>
</dbReference>
<accession>A0ABR6L620</accession>
<organism evidence="4 5">
    <name type="scientific">Aminobacter niigataensis</name>
    <dbReference type="NCBI Taxonomy" id="83265"/>
    <lineage>
        <taxon>Bacteria</taxon>
        <taxon>Pseudomonadati</taxon>
        <taxon>Pseudomonadota</taxon>
        <taxon>Alphaproteobacteria</taxon>
        <taxon>Hyphomicrobiales</taxon>
        <taxon>Phyllobacteriaceae</taxon>
        <taxon>Aminobacter</taxon>
    </lineage>
</organism>
<keyword evidence="5" id="KW-1185">Reference proteome</keyword>
<dbReference type="InterPro" id="IPR000120">
    <property type="entry name" value="Amidase"/>
</dbReference>
<evidence type="ECO:0000256" key="1">
    <source>
        <dbReference type="ARBA" id="ARBA00003871"/>
    </source>
</evidence>
<dbReference type="Gene3D" id="3.90.1300.10">
    <property type="entry name" value="Amidase signature (AS) domain"/>
    <property type="match status" value="1"/>
</dbReference>
<protein>
    <recommendedName>
        <fullName evidence="2">Indoleacetamide hydrolase</fullName>
    </recommendedName>
</protein>
<comment type="function">
    <text evidence="1">Hydrolyzes indole-3-acetamide (IAM) into indole-3-acetic acid (IAA).</text>
</comment>
<comment type="caution">
    <text evidence="4">The sequence shown here is derived from an EMBL/GenBank/DDBJ whole genome shotgun (WGS) entry which is preliminary data.</text>
</comment>
<dbReference type="Proteomes" id="UP000539538">
    <property type="component" value="Unassembled WGS sequence"/>
</dbReference>
<gene>
    <name evidence="4" type="ORF">GGQ99_003851</name>
</gene>
<dbReference type="InterPro" id="IPR036928">
    <property type="entry name" value="AS_sf"/>
</dbReference>
<evidence type="ECO:0000313" key="5">
    <source>
        <dbReference type="Proteomes" id="UP000539538"/>
    </source>
</evidence>
<dbReference type="InterPro" id="IPR020556">
    <property type="entry name" value="Amidase_CS"/>
</dbReference>
<dbReference type="GO" id="GO:0004040">
    <property type="term" value="F:amidase activity"/>
    <property type="evidence" value="ECO:0007669"/>
    <property type="project" value="UniProtKB-EC"/>
</dbReference>
<evidence type="ECO:0000256" key="2">
    <source>
        <dbReference type="ARBA" id="ARBA00021874"/>
    </source>
</evidence>
<reference evidence="4 5" key="1">
    <citation type="submission" date="2020-08" db="EMBL/GenBank/DDBJ databases">
        <title>Genomic Encyclopedia of Type Strains, Phase IV (KMG-IV): sequencing the most valuable type-strain genomes for metagenomic binning, comparative biology and taxonomic classification.</title>
        <authorList>
            <person name="Goeker M."/>
        </authorList>
    </citation>
    <scope>NUCLEOTIDE SEQUENCE [LARGE SCALE GENOMIC DNA]</scope>
    <source>
        <strain evidence="4 5">DSM 7050</strain>
    </source>
</reference>
<dbReference type="PANTHER" id="PTHR11895:SF76">
    <property type="entry name" value="INDOLEACETAMIDE HYDROLASE"/>
    <property type="match status" value="1"/>
</dbReference>
<dbReference type="SUPFAM" id="SSF75304">
    <property type="entry name" value="Amidase signature (AS) enzymes"/>
    <property type="match status" value="1"/>
</dbReference>
<name>A0ABR6L620_9HYPH</name>
<dbReference type="RefSeq" id="WP_183263715.1">
    <property type="nucleotide sequence ID" value="NZ_BAAAVZ010000003.1"/>
</dbReference>
<dbReference type="PANTHER" id="PTHR11895">
    <property type="entry name" value="TRANSAMIDASE"/>
    <property type="match status" value="1"/>
</dbReference>
<feature type="domain" description="Amidase" evidence="3">
    <location>
        <begin position="26"/>
        <end position="447"/>
    </location>
</feature>
<evidence type="ECO:0000313" key="4">
    <source>
        <dbReference type="EMBL" id="MBB4652078.1"/>
    </source>
</evidence>
<sequence length="472" mass="50392">MTDAPWTWTAVAAVERLKKGEITPSELLASTRQRVEAVDPMVNALPTLCFDRAERFAERLEELPVADRGRFAGLPWPIKDSAAVSGVRTTWGSLAFADHIPEMSDYIVEAIEAEGGIIFAKSNTPEFEAGANTFNEVFGRTLNPWDLSRSAGGSSGGAAVAVATGMAFVAQGSDFACSLRYPAAFCNVVGLRPTPGVVPQGPSRLPGQVLSVMGPVGRTVDDVALALDGMARFDPRDPLSRPCGATSFLAAAQAARLPARAAFSMTIGMAAVDRAVQATVGQALDKLVASGLRVDEACPELAASDPAFRTLRAFQFAALRRDVLERHREKLKPEVIWNIEQGLKLTAQELAGAEADRARVRLAMLEFLDRYGVLITPTAPVEPFPVEQRYVEQIDGQKLATYLDWLVLGYAITVCGCPAISIPCGRTPAGLPVGLQLVGKPHGEAELVAAAAWCESVLGQSLIRPIDPMEQA</sequence>
<dbReference type="PROSITE" id="PS00571">
    <property type="entry name" value="AMIDASES"/>
    <property type="match status" value="1"/>
</dbReference>
<dbReference type="Pfam" id="PF01425">
    <property type="entry name" value="Amidase"/>
    <property type="match status" value="1"/>
</dbReference>
<keyword evidence="4" id="KW-0378">Hydrolase</keyword>
<proteinExistence type="predicted"/>